<dbReference type="EMBL" id="FQNC01000118">
    <property type="protein sequence ID" value="SGZ32512.1"/>
    <property type="molecule type" value="Genomic_DNA"/>
</dbReference>
<feature type="compositionally biased region" description="Polar residues" evidence="1">
    <location>
        <begin position="265"/>
        <end position="275"/>
    </location>
</feature>
<reference evidence="2 3" key="1">
    <citation type="submission" date="2016-11" db="EMBL/GenBank/DDBJ databases">
        <authorList>
            <person name="Jaros S."/>
            <person name="Januszkiewicz K."/>
            <person name="Wedrychowicz H."/>
        </authorList>
    </citation>
    <scope>NUCLEOTIDE SEQUENCE [LARGE SCALE GENOMIC DNA]</scope>
</reference>
<gene>
    <name evidence="2" type="primary">BQ5605_C040g11883</name>
    <name evidence="2" type="ORF">BQ5605_C040G11883</name>
</gene>
<organism evidence="2 3">
    <name type="scientific">Microbotryum silenes-dioicae</name>
    <dbReference type="NCBI Taxonomy" id="796604"/>
    <lineage>
        <taxon>Eukaryota</taxon>
        <taxon>Fungi</taxon>
        <taxon>Dikarya</taxon>
        <taxon>Basidiomycota</taxon>
        <taxon>Pucciniomycotina</taxon>
        <taxon>Microbotryomycetes</taxon>
        <taxon>Microbotryales</taxon>
        <taxon>Microbotryaceae</taxon>
        <taxon>Microbotryum</taxon>
    </lineage>
</organism>
<evidence type="ECO:0000313" key="2">
    <source>
        <dbReference type="EMBL" id="SGZ32512.1"/>
    </source>
</evidence>
<sequence length="281" mass="30852">MGDPTSKLGSAVHTGIGEGSVYQYIDRVADALYHHLPQVIRWPTGAEAARVSEALEVDGCIGVIDGILLPLATAPFAKERMSFYSGRKKMYCIWRRRDVYFRGRKFLLGDKGASEPSRSAIARRVGLNKLGSMLLRGFVSIGYAQSAVLIRSFNQTEMNAMSPLEQRGANAFNKEFASKHIVVEHAFGDIKASSDGLNSWRASITRLCGNWNDSEGAMADWIERERHGEPALIRPSTPEDVEFLQARDQQQLGPMAPRPNDTAIGKTTQPSQIRVSTGGVG</sequence>
<dbReference type="STRING" id="796604.A0A2X0PPD7"/>
<evidence type="ECO:0000256" key="1">
    <source>
        <dbReference type="SAM" id="MobiDB-lite"/>
    </source>
</evidence>
<evidence type="ECO:0000313" key="3">
    <source>
        <dbReference type="Proteomes" id="UP000249464"/>
    </source>
</evidence>
<accession>A0A2X0PPD7</accession>
<feature type="region of interest" description="Disordered" evidence="1">
    <location>
        <begin position="249"/>
        <end position="281"/>
    </location>
</feature>
<protein>
    <submittedName>
        <fullName evidence="2">BQ5605_C040g11883 protein</fullName>
    </submittedName>
</protein>
<dbReference type="AlphaFoldDB" id="A0A2X0PPD7"/>
<dbReference type="Proteomes" id="UP000249464">
    <property type="component" value="Unassembled WGS sequence"/>
</dbReference>
<name>A0A2X0PPD7_9BASI</name>
<keyword evidence="3" id="KW-1185">Reference proteome</keyword>
<proteinExistence type="predicted"/>